<feature type="domain" description="PDEase" evidence="4">
    <location>
        <begin position="174"/>
        <end position="622"/>
    </location>
</feature>
<dbReference type="GO" id="GO:0004114">
    <property type="term" value="F:3',5'-cyclic-nucleotide phosphodiesterase activity"/>
    <property type="evidence" value="ECO:0007669"/>
    <property type="project" value="InterPro"/>
</dbReference>
<dbReference type="EMBL" id="MBFU01000073">
    <property type="protein sequence ID" value="PWA02510.1"/>
    <property type="molecule type" value="Genomic_DNA"/>
</dbReference>
<organism evidence="5 6">
    <name type="scientific">Smittium angustum</name>
    <dbReference type="NCBI Taxonomy" id="133377"/>
    <lineage>
        <taxon>Eukaryota</taxon>
        <taxon>Fungi</taxon>
        <taxon>Fungi incertae sedis</taxon>
        <taxon>Zoopagomycota</taxon>
        <taxon>Kickxellomycotina</taxon>
        <taxon>Harpellomycetes</taxon>
        <taxon>Harpellales</taxon>
        <taxon>Legeriomycetaceae</taxon>
        <taxon>Smittium</taxon>
    </lineage>
</organism>
<gene>
    <name evidence="5" type="ORF">BB558_001396</name>
</gene>
<dbReference type="PANTHER" id="PTHR11347">
    <property type="entry name" value="CYCLIC NUCLEOTIDE PHOSPHODIESTERASE"/>
    <property type="match status" value="1"/>
</dbReference>
<protein>
    <recommendedName>
        <fullName evidence="3">Phosphodiesterase</fullName>
        <ecNumber evidence="3">3.1.4.-</ecNumber>
    </recommendedName>
</protein>
<accession>A0A2U1JBN1</accession>
<evidence type="ECO:0000259" key="4">
    <source>
        <dbReference type="PROSITE" id="PS51845"/>
    </source>
</evidence>
<keyword evidence="1 3" id="KW-0479">Metal-binding</keyword>
<evidence type="ECO:0000256" key="2">
    <source>
        <dbReference type="ARBA" id="ARBA00022801"/>
    </source>
</evidence>
<dbReference type="PROSITE" id="PS51845">
    <property type="entry name" value="PDEASE_I_2"/>
    <property type="match status" value="1"/>
</dbReference>
<comment type="caution">
    <text evidence="5">The sequence shown here is derived from an EMBL/GenBank/DDBJ whole genome shotgun (WGS) entry which is preliminary data.</text>
</comment>
<evidence type="ECO:0000256" key="3">
    <source>
        <dbReference type="RuleBase" id="RU363067"/>
    </source>
</evidence>
<dbReference type="AlphaFoldDB" id="A0A2U1JBN1"/>
<dbReference type="Proteomes" id="UP000245591">
    <property type="component" value="Unassembled WGS sequence"/>
</dbReference>
<reference evidence="5 6" key="1">
    <citation type="journal article" date="2018" name="MBio">
        <title>Comparative Genomics Reveals the Core Gene Toolbox for the Fungus-Insect Symbiosis.</title>
        <authorList>
            <person name="Wang Y."/>
            <person name="Stata M."/>
            <person name="Wang W."/>
            <person name="Stajich J.E."/>
            <person name="White M.M."/>
            <person name="Moncalvo J.M."/>
        </authorList>
    </citation>
    <scope>NUCLEOTIDE SEQUENCE [LARGE SCALE GENOMIC DNA]</scope>
    <source>
        <strain evidence="5 6">AUS-126-30</strain>
    </source>
</reference>
<proteinExistence type="inferred from homology"/>
<dbReference type="InterPro" id="IPR023174">
    <property type="entry name" value="PDEase_CS"/>
</dbReference>
<dbReference type="SUPFAM" id="SSF109604">
    <property type="entry name" value="HD-domain/PDEase-like"/>
    <property type="match status" value="1"/>
</dbReference>
<dbReference type="InterPro" id="IPR036971">
    <property type="entry name" value="PDEase_catalytic_dom_sf"/>
</dbReference>
<comment type="similarity">
    <text evidence="3">Belongs to the cyclic nucleotide phosphodiesterase family.</text>
</comment>
<name>A0A2U1JBN1_SMIAN</name>
<evidence type="ECO:0000256" key="1">
    <source>
        <dbReference type="ARBA" id="ARBA00022723"/>
    </source>
</evidence>
<evidence type="ECO:0000313" key="5">
    <source>
        <dbReference type="EMBL" id="PWA02510.1"/>
    </source>
</evidence>
<dbReference type="InterPro" id="IPR002073">
    <property type="entry name" value="PDEase_catalytic_dom"/>
</dbReference>
<sequence length="720" mass="82514">MDTQNETVYLVVGNIPYNKLLDFPTNSPPSKKYALLEKTIMPDQRIDVSLVIDPKQPQHTKKVIIFKTPLSLFATLLFENEIFSNNINLLIGDDDFIAYKSKLTTLFINCNTDTDKINTIYVIEDKNKPPVIYPKENCHLSTDQNIIEQISTIFFGSETERQIMNTVNGIPDNIIEENPSILEHTENDHSYSSPKYEKSFPVSNEKFGLYTLYLDSLLEWSFFSPKLCNIELFQYAAVILIESVIASSSEMTLSQIITFISIMYSGYAENPYHNFNHSIDTSQSTFYILNVLQVFKIERFKYTPTNIKNDTLSTGILRPIDGMNLIIASFGHDLGHPGLTNKFLAETNTSLNNIYNGTSTLENLHSAYLSVALEIISTTQVNHNNSLMNQILVGNPSLENHVENKLHTDFTKHHPLEEYKEKCIENYEIVFDVNNHTSNGNFDKIIKCEHNLFKKRKSVPEPSFATDLKHKKCISNSILATDMENHFDYIKQCENLKTYLSNNGNSPIPELEMETKRQVLCSILLKCSDISNISRPFNISQVWSVGLLNENKKQIEAEDLLGIQNTIRKCKILELPKPQVFFYTNYALPLFSSAANLLPQLHFLVEEVERNLDKWTYLSKKLESTELKNNNFVGAIDFNKFYHESLSSENQNMEDYQRIETKIHTNHQSKNSEFTTFEKKCSSCGKADFGNIRNINYMCELTNNTKSLVLDPTTNTLTLL</sequence>
<dbReference type="EC" id="3.1.4.-" evidence="3"/>
<dbReference type="Gene3D" id="1.10.1300.10">
    <property type="entry name" value="3'5'-cyclic nucleotide phosphodiesterase, catalytic domain"/>
    <property type="match status" value="1"/>
</dbReference>
<dbReference type="GO" id="GO:0046872">
    <property type="term" value="F:metal ion binding"/>
    <property type="evidence" value="ECO:0007669"/>
    <property type="project" value="UniProtKB-KW"/>
</dbReference>
<keyword evidence="6" id="KW-1185">Reference proteome</keyword>
<dbReference type="PROSITE" id="PS00126">
    <property type="entry name" value="PDEASE_I_1"/>
    <property type="match status" value="1"/>
</dbReference>
<dbReference type="Pfam" id="PF00233">
    <property type="entry name" value="PDEase_I"/>
    <property type="match status" value="2"/>
</dbReference>
<keyword evidence="2 3" id="KW-0378">Hydrolase</keyword>
<dbReference type="GO" id="GO:0007165">
    <property type="term" value="P:signal transduction"/>
    <property type="evidence" value="ECO:0007669"/>
    <property type="project" value="InterPro"/>
</dbReference>
<comment type="cofactor">
    <cofactor evidence="3">
        <name>a divalent metal cation</name>
        <dbReference type="ChEBI" id="CHEBI:60240"/>
    </cofactor>
    <text evidence="3">Binds 2 divalent metal cations per subunit. Site 1 may preferentially bind zinc ions, while site 2 has a preference for magnesium and/or manganese ions.</text>
</comment>
<evidence type="ECO:0000313" key="6">
    <source>
        <dbReference type="Proteomes" id="UP000245591"/>
    </source>
</evidence>